<dbReference type="EMBL" id="QBKS01000001">
    <property type="protein sequence ID" value="PTX56927.1"/>
    <property type="molecule type" value="Genomic_DNA"/>
</dbReference>
<dbReference type="RefSeq" id="WP_107845070.1">
    <property type="nucleotide sequence ID" value="NZ_QBKS01000001.1"/>
</dbReference>
<protein>
    <submittedName>
        <fullName evidence="2">Uncharacterized protein YjiS (DUF1127 family)</fullName>
    </submittedName>
</protein>
<organism evidence="2 3">
    <name type="scientific">Litoreibacter ponti</name>
    <dbReference type="NCBI Taxonomy" id="1510457"/>
    <lineage>
        <taxon>Bacteria</taxon>
        <taxon>Pseudomonadati</taxon>
        <taxon>Pseudomonadota</taxon>
        <taxon>Alphaproteobacteria</taxon>
        <taxon>Rhodobacterales</taxon>
        <taxon>Roseobacteraceae</taxon>
        <taxon>Litoreibacter</taxon>
    </lineage>
</organism>
<comment type="caution">
    <text evidence="2">The sequence shown here is derived from an EMBL/GenBank/DDBJ whole genome shotgun (WGS) entry which is preliminary data.</text>
</comment>
<reference evidence="2 3" key="1">
    <citation type="submission" date="2018-04" db="EMBL/GenBank/DDBJ databases">
        <title>Genomic Encyclopedia of Archaeal and Bacterial Type Strains, Phase II (KMG-II): from individual species to whole genera.</title>
        <authorList>
            <person name="Goeker M."/>
        </authorList>
    </citation>
    <scope>NUCLEOTIDE SEQUENCE [LARGE SCALE GENOMIC DNA]</scope>
    <source>
        <strain evidence="2 3">DSM 100977</strain>
    </source>
</reference>
<dbReference type="InterPro" id="IPR009506">
    <property type="entry name" value="YjiS-like"/>
</dbReference>
<evidence type="ECO:0000313" key="2">
    <source>
        <dbReference type="EMBL" id="PTX56927.1"/>
    </source>
</evidence>
<dbReference type="AlphaFoldDB" id="A0A2T6BLR7"/>
<evidence type="ECO:0000313" key="3">
    <source>
        <dbReference type="Proteomes" id="UP000243978"/>
    </source>
</evidence>
<accession>A0A2T6BLR7</accession>
<dbReference type="Pfam" id="PF06568">
    <property type="entry name" value="YjiS-like"/>
    <property type="match status" value="1"/>
</dbReference>
<keyword evidence="3" id="KW-1185">Reference proteome</keyword>
<name>A0A2T6BLR7_9RHOB</name>
<gene>
    <name evidence="2" type="ORF">C8N43_1592</name>
</gene>
<sequence>MAVFETTRPMTAGVRADARGVFASLIGAIVSWNDRRVTRNALEGLTSRELADIGLTRADIAEM</sequence>
<feature type="domain" description="YjiS-like" evidence="1">
    <location>
        <begin position="25"/>
        <end position="60"/>
    </location>
</feature>
<dbReference type="Proteomes" id="UP000243978">
    <property type="component" value="Unassembled WGS sequence"/>
</dbReference>
<dbReference type="OrthoDB" id="8116725at2"/>
<evidence type="ECO:0000259" key="1">
    <source>
        <dbReference type="Pfam" id="PF06568"/>
    </source>
</evidence>
<proteinExistence type="predicted"/>